<dbReference type="EMBL" id="QRWX01000002">
    <property type="protein sequence ID" value="RGT56398.1"/>
    <property type="molecule type" value="Genomic_DNA"/>
</dbReference>
<dbReference type="Pfam" id="PF08797">
    <property type="entry name" value="HIRAN"/>
    <property type="match status" value="1"/>
</dbReference>
<evidence type="ECO:0000313" key="4">
    <source>
        <dbReference type="EMBL" id="RGT56398.1"/>
    </source>
</evidence>
<sequence length="115" mass="13014">MKEAYITVTGTFYRYGTEMVEKGDILYLKKDTNNEYDTESIQVNHIPFGKIGYVANSVRTVIGECMSAGRLYDKIGQTAEAVVTFKSQDYIICKVVLDPSFSEVQVYQQNACNEK</sequence>
<evidence type="ECO:0000256" key="1">
    <source>
        <dbReference type="ARBA" id="ARBA00022723"/>
    </source>
</evidence>
<dbReference type="Gene3D" id="3.30.70.2330">
    <property type="match status" value="1"/>
</dbReference>
<keyword evidence="2" id="KW-0378">Hydrolase</keyword>
<evidence type="ECO:0000259" key="3">
    <source>
        <dbReference type="SMART" id="SM00910"/>
    </source>
</evidence>
<protein>
    <submittedName>
        <fullName evidence="4">HIRAN domain-containing protein</fullName>
    </submittedName>
</protein>
<feature type="domain" description="HIRAN" evidence="3">
    <location>
        <begin position="1"/>
        <end position="99"/>
    </location>
</feature>
<evidence type="ECO:0000256" key="2">
    <source>
        <dbReference type="ARBA" id="ARBA00022801"/>
    </source>
</evidence>
<gene>
    <name evidence="4" type="ORF">DWX20_06210</name>
</gene>
<keyword evidence="1" id="KW-0479">Metal-binding</keyword>
<dbReference type="Proteomes" id="UP000284731">
    <property type="component" value="Unassembled WGS sequence"/>
</dbReference>
<dbReference type="GO" id="GO:0008270">
    <property type="term" value="F:zinc ion binding"/>
    <property type="evidence" value="ECO:0007669"/>
    <property type="project" value="InterPro"/>
</dbReference>
<reference evidence="4 5" key="1">
    <citation type="submission" date="2018-08" db="EMBL/GenBank/DDBJ databases">
        <title>A genome reference for cultivated species of the human gut microbiota.</title>
        <authorList>
            <person name="Zou Y."/>
            <person name="Xue W."/>
            <person name="Luo G."/>
        </authorList>
    </citation>
    <scope>NUCLEOTIDE SEQUENCE [LARGE SCALE GENOMIC DNA]</scope>
    <source>
        <strain evidence="4 5">AF18-46</strain>
    </source>
</reference>
<proteinExistence type="predicted"/>
<evidence type="ECO:0000313" key="5">
    <source>
        <dbReference type="Proteomes" id="UP000284731"/>
    </source>
</evidence>
<dbReference type="AlphaFoldDB" id="A0A412PFH2"/>
<dbReference type="InterPro" id="IPR014905">
    <property type="entry name" value="HIRAN"/>
</dbReference>
<dbReference type="GO" id="GO:0016818">
    <property type="term" value="F:hydrolase activity, acting on acid anhydrides, in phosphorus-containing anhydrides"/>
    <property type="evidence" value="ECO:0007669"/>
    <property type="project" value="InterPro"/>
</dbReference>
<accession>A0A412PFH2</accession>
<organism evidence="4 5">
    <name type="scientific">Solobacterium moorei</name>
    <dbReference type="NCBI Taxonomy" id="102148"/>
    <lineage>
        <taxon>Bacteria</taxon>
        <taxon>Bacillati</taxon>
        <taxon>Bacillota</taxon>
        <taxon>Erysipelotrichia</taxon>
        <taxon>Erysipelotrichales</taxon>
        <taxon>Erysipelotrichaceae</taxon>
        <taxon>Solobacterium</taxon>
    </lineage>
</organism>
<dbReference type="GO" id="GO:0003676">
    <property type="term" value="F:nucleic acid binding"/>
    <property type="evidence" value="ECO:0007669"/>
    <property type="project" value="InterPro"/>
</dbReference>
<dbReference type="RefSeq" id="WP_006525158.1">
    <property type="nucleotide sequence ID" value="NZ_AP028934.1"/>
</dbReference>
<comment type="caution">
    <text evidence="4">The sequence shown here is derived from an EMBL/GenBank/DDBJ whole genome shotgun (WGS) entry which is preliminary data.</text>
</comment>
<dbReference type="SMART" id="SM00910">
    <property type="entry name" value="HIRAN"/>
    <property type="match status" value="1"/>
</dbReference>
<dbReference type="GeneID" id="89619697"/>
<name>A0A412PFH2_9FIRM</name>